<dbReference type="STRING" id="749222.Nitsa_1932"/>
<dbReference type="InterPro" id="IPR008620">
    <property type="entry name" value="FixH"/>
</dbReference>
<keyword evidence="1" id="KW-1133">Transmembrane helix</keyword>
<dbReference type="Proteomes" id="UP000008633">
    <property type="component" value="Chromosome"/>
</dbReference>
<protein>
    <recommendedName>
        <fullName evidence="4">YtkA-like domain-containing protein</fullName>
    </recommendedName>
</protein>
<keyword evidence="1" id="KW-0812">Transmembrane</keyword>
<keyword evidence="3" id="KW-1185">Reference proteome</keyword>
<reference evidence="2 3" key="1">
    <citation type="journal article" date="2011" name="Stand. Genomic Sci.">
        <title>Complete genome sequence of Nitratifractor salsuginis type strain (E9I37-1).</title>
        <authorList>
            <person name="Anderson I."/>
            <person name="Sikorski J."/>
            <person name="Zeytun A."/>
            <person name="Nolan M."/>
            <person name="Lapidus A."/>
            <person name="Lucas S."/>
            <person name="Hammon N."/>
            <person name="Deshpande S."/>
            <person name="Cheng J.F."/>
            <person name="Tapia R."/>
            <person name="Han C."/>
            <person name="Goodwin L."/>
            <person name="Pitluck S."/>
            <person name="Liolios K."/>
            <person name="Pagani I."/>
            <person name="Ivanova N."/>
            <person name="Huntemann M."/>
            <person name="Mavromatis K."/>
            <person name="Ovchinikova G."/>
            <person name="Pati A."/>
            <person name="Chen A."/>
            <person name="Palaniappan K."/>
            <person name="Land M."/>
            <person name="Hauser L."/>
            <person name="Brambilla E.M."/>
            <person name="Ngatchou-Djao O.D."/>
            <person name="Rohde M."/>
            <person name="Tindall B.J."/>
            <person name="Goker M."/>
            <person name="Detter J.C."/>
            <person name="Woyke T."/>
            <person name="Bristow J."/>
            <person name="Eisen J.A."/>
            <person name="Markowitz V."/>
            <person name="Hugenholtz P."/>
            <person name="Klenk H.P."/>
            <person name="Kyrpides N.C."/>
        </authorList>
    </citation>
    <scope>NUCLEOTIDE SEQUENCE [LARGE SCALE GENOMIC DNA]</scope>
    <source>
        <strain evidence="3">DSM 16511 / JCM 12458 / E9I37-1</strain>
    </source>
</reference>
<name>E6X2H0_NITSE</name>
<evidence type="ECO:0000313" key="2">
    <source>
        <dbReference type="EMBL" id="ADV47175.1"/>
    </source>
</evidence>
<evidence type="ECO:0000256" key="1">
    <source>
        <dbReference type="SAM" id="Phobius"/>
    </source>
</evidence>
<accession>E6X2H0</accession>
<proteinExistence type="predicted"/>
<dbReference type="Pfam" id="PF05751">
    <property type="entry name" value="FixH"/>
    <property type="match status" value="1"/>
</dbReference>
<gene>
    <name evidence="2" type="ordered locus">Nitsa_1932</name>
</gene>
<dbReference type="KEGG" id="nsa:Nitsa_1932"/>
<organism evidence="2 3">
    <name type="scientific">Nitratifractor salsuginis (strain DSM 16511 / JCM 12458 / E9I37-1)</name>
    <dbReference type="NCBI Taxonomy" id="749222"/>
    <lineage>
        <taxon>Bacteria</taxon>
        <taxon>Pseudomonadati</taxon>
        <taxon>Campylobacterota</taxon>
        <taxon>Epsilonproteobacteria</taxon>
        <taxon>Campylobacterales</taxon>
        <taxon>Sulfurovaceae</taxon>
        <taxon>Nitratifractor</taxon>
    </lineage>
</organism>
<dbReference type="RefSeq" id="WP_013554860.1">
    <property type="nucleotide sequence ID" value="NC_014935.1"/>
</dbReference>
<evidence type="ECO:0000313" key="3">
    <source>
        <dbReference type="Proteomes" id="UP000008633"/>
    </source>
</evidence>
<keyword evidence="1" id="KW-0472">Membrane</keyword>
<reference evidence="3" key="2">
    <citation type="submission" date="2011-01" db="EMBL/GenBank/DDBJ databases">
        <title>The complete genome of Nitratifractor salsuginis DSM 16511.</title>
        <authorList>
            <consortium name="US DOE Joint Genome Institute (JGI-PGF)"/>
            <person name="Lucas S."/>
            <person name="Copeland A."/>
            <person name="Lapidus A."/>
            <person name="Bruce D."/>
            <person name="Goodwin L."/>
            <person name="Pitluck S."/>
            <person name="Kyrpides N."/>
            <person name="Mavromatis K."/>
            <person name="Ivanova N."/>
            <person name="Mikhailova N."/>
            <person name="Zeytun A."/>
            <person name="Detter J.C."/>
            <person name="Tapia R."/>
            <person name="Han C."/>
            <person name="Land M."/>
            <person name="Hauser L."/>
            <person name="Markowitz V."/>
            <person name="Cheng J.-F."/>
            <person name="Hugenholtz P."/>
            <person name="Woyke T."/>
            <person name="Wu D."/>
            <person name="Tindall B."/>
            <person name="Schuetze A."/>
            <person name="Brambilla E."/>
            <person name="Klenk H.-P."/>
            <person name="Eisen J.A."/>
        </authorList>
    </citation>
    <scope>NUCLEOTIDE SEQUENCE [LARGE SCALE GENOMIC DNA]</scope>
    <source>
        <strain evidence="3">DSM 16511 / JCM 12458 / E9I37-1</strain>
    </source>
</reference>
<dbReference type="eggNOG" id="COG5456">
    <property type="taxonomic scope" value="Bacteria"/>
</dbReference>
<evidence type="ECO:0008006" key="4">
    <source>
        <dbReference type="Google" id="ProtNLM"/>
    </source>
</evidence>
<dbReference type="EMBL" id="CP002452">
    <property type="protein sequence ID" value="ADV47175.1"/>
    <property type="molecule type" value="Genomic_DNA"/>
</dbReference>
<dbReference type="AlphaFoldDB" id="E6X2H0"/>
<sequence length="183" mass="21016">MANNSDKGKYWPYMILGFLAIGITLGYWTVKHAIGMPVHESNEYMLKYQTAEEDANEIIKAQQRFDSRYNLKLEGLKASDFKPKHLKRKHAQIVALNRENSFAYVVTDKAGKPVSDANVSLLVTRPFTEKEDQHFDSIPYRDGHYPVDHLSLKKPGRYILRVRVQKGDAVGFRDTEAYLAPKK</sequence>
<dbReference type="HOGENOM" id="CLU_127149_0_0_7"/>
<feature type="transmembrane region" description="Helical" evidence="1">
    <location>
        <begin position="12"/>
        <end position="30"/>
    </location>
</feature>
<dbReference type="OrthoDB" id="5324824at2"/>